<protein>
    <submittedName>
        <fullName evidence="2">GIY-YIG nuclease family protein</fullName>
    </submittedName>
</protein>
<dbReference type="InterPro" id="IPR018306">
    <property type="entry name" value="Phage_T5_Orf172_DNA-bd"/>
</dbReference>
<comment type="caution">
    <text evidence="2">The sequence shown here is derived from an EMBL/GenBank/DDBJ whole genome shotgun (WGS) entry which is preliminary data.</text>
</comment>
<organism evidence="2 3">
    <name type="scientific">Sphingomonas oligophenolica</name>
    <dbReference type="NCBI Taxonomy" id="301154"/>
    <lineage>
        <taxon>Bacteria</taxon>
        <taxon>Pseudomonadati</taxon>
        <taxon>Pseudomonadota</taxon>
        <taxon>Alphaproteobacteria</taxon>
        <taxon>Sphingomonadales</taxon>
        <taxon>Sphingomonadaceae</taxon>
        <taxon>Sphingomonas</taxon>
    </lineage>
</organism>
<accession>A0ABU9Y6L2</accession>
<dbReference type="SMART" id="SM00974">
    <property type="entry name" value="T5orf172"/>
    <property type="match status" value="1"/>
</dbReference>
<sequence length="392" mass="43686">MPRSSLFYETLDELIAAKDGLFVPEVKKASSPADDQARLFLEIVAFRERYGREPDAQSRSPEEMRLGVRLAAFRKAPEKARGLANFDQYELLTAVASEKDAVPASLDDLIASGDDLLVTPDDHIFEFRATPAPMPKAESDMIAERVPCKEFEKFAPIFDEFVSDIASGVRTTVPTNSTYQIATGDMFIVDGQLAYIADVGAWMTRGDQKDARLRIVYDNGTESDHLLRSFGKALYRADNSRRVVSPEAGPLFYGRDLPVTGCIYVARTLSDDPALIDLRDHILKLGSTTGAAANRLAGAENDPTFLLARARVVTEYETRGVPPKKIEGLVHRFFAGACVNVQIPDRFGRKVDPREWFFVSPESVDQAMRLIATRKLHLYDYEVGEDRLIPRS</sequence>
<keyword evidence="3" id="KW-1185">Reference proteome</keyword>
<proteinExistence type="predicted"/>
<reference evidence="2 3" key="1">
    <citation type="submission" date="2024-05" db="EMBL/GenBank/DDBJ databases">
        <authorList>
            <person name="Liu Q."/>
            <person name="Xin Y.-H."/>
        </authorList>
    </citation>
    <scope>NUCLEOTIDE SEQUENCE [LARGE SCALE GENOMIC DNA]</scope>
    <source>
        <strain evidence="2 3">CGMCC 1.10181</strain>
    </source>
</reference>
<dbReference type="EMBL" id="JBDIME010000017">
    <property type="protein sequence ID" value="MEN2791450.1"/>
    <property type="molecule type" value="Genomic_DNA"/>
</dbReference>
<dbReference type="RefSeq" id="WP_343890396.1">
    <property type="nucleotide sequence ID" value="NZ_BAAAEH010000032.1"/>
</dbReference>
<dbReference type="Pfam" id="PF10544">
    <property type="entry name" value="T5orf172"/>
    <property type="match status" value="1"/>
</dbReference>
<evidence type="ECO:0000313" key="2">
    <source>
        <dbReference type="EMBL" id="MEN2791450.1"/>
    </source>
</evidence>
<name>A0ABU9Y6L2_9SPHN</name>
<gene>
    <name evidence="2" type="ORF">ABC974_17570</name>
</gene>
<feature type="domain" description="Bacteriophage T5 Orf172 DNA-binding" evidence="1">
    <location>
        <begin position="277"/>
        <end position="371"/>
    </location>
</feature>
<evidence type="ECO:0000259" key="1">
    <source>
        <dbReference type="SMART" id="SM00974"/>
    </source>
</evidence>
<dbReference type="Proteomes" id="UP001419910">
    <property type="component" value="Unassembled WGS sequence"/>
</dbReference>
<evidence type="ECO:0000313" key="3">
    <source>
        <dbReference type="Proteomes" id="UP001419910"/>
    </source>
</evidence>